<accession>A0ABP4SCL6</accession>
<sequence length="709" mass="77902">MSLMANNRSRSRARQAARTAADDTPNPYLGSAIIDIEPTVTGAIRTFRRPGDADLADVQRSVLRELTDAQERRPRLLAEISACASDADPLLLYSRLVTLAGMRRIMPGPTVFGLDAVLEFYGGLVTAMQPDEVVARLGSDDSPQSLYEMDNLLREYAIAERRVGDGQVLLKGASDSQAGTRHLLDFEQRFDRMLGYPAQLRPIFTSITDPLEDKSRAALGFSLGDALMAADAYGSVLTERRLRAAQECENAFGSIPRDVDRNTLVWHLACRTGALATFGSAPVEEDLVGVIVERAGLASAEVARLVAALTTHLGSQQELTGMHDTNTLRRRSIIALPDGRCLWAVPDDFIHVALDWAAEVCQREPLMIKSFDRERQTACERLTQQALAGIFGEDDVHAAVTYPGDGRPDIDVLVASRGCSLVVEAKGGRFTDPARRGAPERVKKKSQEFVDKALDQNARSIAHLRAGAVDLKDKNKRRISIPNSPHIASMIVTLDRVDPFATHMPDGGKRAGVPVEGTWLVNLADLTLVTDILRNSAEFYAYAETRAQVNRIGSPRVFVEADALGHWCEHRITPIQNEPGELALLSMSSQTVNDYYTFVHSDGDREPPARPTSGVPVEVLAALDDVLRDEPTRWHGLITDVFALPSTRWDLVRKAIKRCAEPQSTRRAKKRTRRASSGIQLSRNLRVVVRSRDLAAAESPSCDLVVTVR</sequence>
<dbReference type="EMBL" id="BAAANY010000005">
    <property type="protein sequence ID" value="GAA1667667.1"/>
    <property type="molecule type" value="Genomic_DNA"/>
</dbReference>
<gene>
    <name evidence="2" type="ORF">GCM10009765_16380</name>
</gene>
<proteinExistence type="predicted"/>
<evidence type="ECO:0000313" key="3">
    <source>
        <dbReference type="Proteomes" id="UP001500618"/>
    </source>
</evidence>
<comment type="caution">
    <text evidence="2">The sequence shown here is derived from an EMBL/GenBank/DDBJ whole genome shotgun (WGS) entry which is preliminary data.</text>
</comment>
<evidence type="ECO:0000313" key="2">
    <source>
        <dbReference type="EMBL" id="GAA1667667.1"/>
    </source>
</evidence>
<organism evidence="2 3">
    <name type="scientific">Fodinicola feengrottensis</name>
    <dbReference type="NCBI Taxonomy" id="435914"/>
    <lineage>
        <taxon>Bacteria</taxon>
        <taxon>Bacillati</taxon>
        <taxon>Actinomycetota</taxon>
        <taxon>Actinomycetes</taxon>
        <taxon>Mycobacteriales</taxon>
        <taxon>Fodinicola</taxon>
    </lineage>
</organism>
<keyword evidence="3" id="KW-1185">Reference proteome</keyword>
<protein>
    <recommendedName>
        <fullName evidence="4">NERD domain-containing protein</fullName>
    </recommendedName>
</protein>
<name>A0ABP4SCL6_9ACTN</name>
<reference evidence="3" key="1">
    <citation type="journal article" date="2019" name="Int. J. Syst. Evol. Microbiol.">
        <title>The Global Catalogue of Microorganisms (GCM) 10K type strain sequencing project: providing services to taxonomists for standard genome sequencing and annotation.</title>
        <authorList>
            <consortium name="The Broad Institute Genomics Platform"/>
            <consortium name="The Broad Institute Genome Sequencing Center for Infectious Disease"/>
            <person name="Wu L."/>
            <person name="Ma J."/>
        </authorList>
    </citation>
    <scope>NUCLEOTIDE SEQUENCE [LARGE SCALE GENOMIC DNA]</scope>
    <source>
        <strain evidence="3">JCM 14718</strain>
    </source>
</reference>
<evidence type="ECO:0008006" key="4">
    <source>
        <dbReference type="Google" id="ProtNLM"/>
    </source>
</evidence>
<dbReference type="RefSeq" id="WP_344308582.1">
    <property type="nucleotide sequence ID" value="NZ_BAAANY010000005.1"/>
</dbReference>
<dbReference type="Proteomes" id="UP001500618">
    <property type="component" value="Unassembled WGS sequence"/>
</dbReference>
<feature type="region of interest" description="Disordered" evidence="1">
    <location>
        <begin position="1"/>
        <end position="24"/>
    </location>
</feature>
<evidence type="ECO:0000256" key="1">
    <source>
        <dbReference type="SAM" id="MobiDB-lite"/>
    </source>
</evidence>